<dbReference type="InterPro" id="IPR018060">
    <property type="entry name" value="HTH_AraC"/>
</dbReference>
<comment type="caution">
    <text evidence="5">The sequence shown here is derived from an EMBL/GenBank/DDBJ whole genome shotgun (WGS) entry which is preliminary data.</text>
</comment>
<evidence type="ECO:0000313" key="6">
    <source>
        <dbReference type="Proteomes" id="UP000319769"/>
    </source>
</evidence>
<keyword evidence="1" id="KW-0805">Transcription regulation</keyword>
<dbReference type="InterPro" id="IPR009057">
    <property type="entry name" value="Homeodomain-like_sf"/>
</dbReference>
<dbReference type="GO" id="GO:0000976">
    <property type="term" value="F:transcription cis-regulatory region binding"/>
    <property type="evidence" value="ECO:0007669"/>
    <property type="project" value="TreeGrafter"/>
</dbReference>
<name>A0A5N0V4J8_9PSEU</name>
<evidence type="ECO:0000256" key="3">
    <source>
        <dbReference type="ARBA" id="ARBA00023163"/>
    </source>
</evidence>
<dbReference type="SMART" id="SM00342">
    <property type="entry name" value="HTH_ARAC"/>
    <property type="match status" value="1"/>
</dbReference>
<dbReference type="GO" id="GO:0005829">
    <property type="term" value="C:cytosol"/>
    <property type="evidence" value="ECO:0007669"/>
    <property type="project" value="TreeGrafter"/>
</dbReference>
<keyword evidence="2" id="KW-0238">DNA-binding</keyword>
<dbReference type="Gene3D" id="1.10.10.60">
    <property type="entry name" value="Homeodomain-like"/>
    <property type="match status" value="1"/>
</dbReference>
<keyword evidence="6" id="KW-1185">Reference proteome</keyword>
<evidence type="ECO:0000256" key="2">
    <source>
        <dbReference type="ARBA" id="ARBA00023125"/>
    </source>
</evidence>
<dbReference type="Proteomes" id="UP000319769">
    <property type="component" value="Unassembled WGS sequence"/>
</dbReference>
<evidence type="ECO:0000256" key="1">
    <source>
        <dbReference type="ARBA" id="ARBA00023015"/>
    </source>
</evidence>
<dbReference type="PANTHER" id="PTHR47894:SF1">
    <property type="entry name" value="HTH-TYPE TRANSCRIPTIONAL REGULATOR VQSM"/>
    <property type="match status" value="1"/>
</dbReference>
<sequence length="346" mass="37468">MTQLPEPVVRHWDFPRGNASVCLLVRFGTDHGVAEQQLLAGSGLTPAQLADPAALVDAHQELQVVRNLAAALPDAGLAAGTEYHATTFGIFGFAFISSTTIRDAVNLALRYLDLSFTFSIPRARLVDGQVLLELDDSALPADVSRFLVERDLSAIHTVIGELLPAGVPLTSLGFRFPEPSTADELEQFFGVAPLFGQEANAATFDATYLDQPLPQANPQTVAVCEAQCRDLVSRRRARAGIAHEVRAKLTRVGAIAEGMPGVARELNMSIRTLRRKLDESGTSFRALQDEVREALAEELLTTGALSIEDVAVRLGYAEASSFIHAFKRWKGITPAAFVRARRPTLI</sequence>
<dbReference type="OrthoDB" id="5241536at2"/>
<dbReference type="RefSeq" id="WP_144757896.1">
    <property type="nucleotide sequence ID" value="NZ_VMNW02000017.1"/>
</dbReference>
<dbReference type="EMBL" id="VMNW02000017">
    <property type="protein sequence ID" value="KAA9161347.1"/>
    <property type="molecule type" value="Genomic_DNA"/>
</dbReference>
<protein>
    <submittedName>
        <fullName evidence="5">AraC family transcriptional regulator</fullName>
    </submittedName>
</protein>
<dbReference type="GO" id="GO:0003700">
    <property type="term" value="F:DNA-binding transcription factor activity"/>
    <property type="evidence" value="ECO:0007669"/>
    <property type="project" value="InterPro"/>
</dbReference>
<reference evidence="5" key="1">
    <citation type="submission" date="2019-09" db="EMBL/GenBank/DDBJ databases">
        <authorList>
            <person name="Teo W.F.A."/>
            <person name="Duangmal K."/>
        </authorList>
    </citation>
    <scope>NUCLEOTIDE SEQUENCE [LARGE SCALE GENOMIC DNA]</scope>
    <source>
        <strain evidence="5">K81G1</strain>
    </source>
</reference>
<dbReference type="PROSITE" id="PS01124">
    <property type="entry name" value="HTH_ARAC_FAMILY_2"/>
    <property type="match status" value="1"/>
</dbReference>
<organism evidence="5 6">
    <name type="scientific">Amycolatopsis acidicola</name>
    <dbReference type="NCBI Taxonomy" id="2596893"/>
    <lineage>
        <taxon>Bacteria</taxon>
        <taxon>Bacillati</taxon>
        <taxon>Actinomycetota</taxon>
        <taxon>Actinomycetes</taxon>
        <taxon>Pseudonocardiales</taxon>
        <taxon>Pseudonocardiaceae</taxon>
        <taxon>Amycolatopsis</taxon>
    </lineage>
</organism>
<accession>A0A5N0V4J8</accession>
<keyword evidence="3" id="KW-0804">Transcription</keyword>
<dbReference type="InterPro" id="IPR032687">
    <property type="entry name" value="AraC-type_N"/>
</dbReference>
<dbReference type="PANTHER" id="PTHR47894">
    <property type="entry name" value="HTH-TYPE TRANSCRIPTIONAL REGULATOR GADX"/>
    <property type="match status" value="1"/>
</dbReference>
<feature type="domain" description="HTH araC/xylS-type" evidence="4">
    <location>
        <begin position="239"/>
        <end position="340"/>
    </location>
</feature>
<dbReference type="Pfam" id="PF12833">
    <property type="entry name" value="HTH_18"/>
    <property type="match status" value="1"/>
</dbReference>
<proteinExistence type="predicted"/>
<dbReference type="AlphaFoldDB" id="A0A5N0V4J8"/>
<dbReference type="SUPFAM" id="SSF46689">
    <property type="entry name" value="Homeodomain-like"/>
    <property type="match status" value="1"/>
</dbReference>
<dbReference type="Pfam" id="PF12625">
    <property type="entry name" value="Arabinose_bd"/>
    <property type="match status" value="1"/>
</dbReference>
<evidence type="ECO:0000313" key="5">
    <source>
        <dbReference type="EMBL" id="KAA9161347.1"/>
    </source>
</evidence>
<evidence type="ECO:0000259" key="4">
    <source>
        <dbReference type="PROSITE" id="PS01124"/>
    </source>
</evidence>
<gene>
    <name evidence="5" type="ORF">FPZ12_014470</name>
</gene>